<dbReference type="Proteomes" id="UP000287166">
    <property type="component" value="Unassembled WGS sequence"/>
</dbReference>
<dbReference type="InParanoid" id="A0A401GZI7"/>
<evidence type="ECO:0000256" key="3">
    <source>
        <dbReference type="ARBA" id="ARBA00004496"/>
    </source>
</evidence>
<comment type="function">
    <text evidence="1">Functions as an U snRNP-specific nuclear import adapter. Involved in the trimethylguanosine (m3G)-cap-dependent nuclear import of U snRNPs. Binds specifically to the terminal m3G-cap U snRNAs.</text>
</comment>
<evidence type="ECO:0000313" key="13">
    <source>
        <dbReference type="Proteomes" id="UP000287166"/>
    </source>
</evidence>
<keyword evidence="7" id="KW-0963">Cytoplasm</keyword>
<keyword evidence="8" id="KW-0694">RNA-binding</keyword>
<organism evidence="12 13">
    <name type="scientific">Sparassis crispa</name>
    <dbReference type="NCBI Taxonomy" id="139825"/>
    <lineage>
        <taxon>Eukaryota</taxon>
        <taxon>Fungi</taxon>
        <taxon>Dikarya</taxon>
        <taxon>Basidiomycota</taxon>
        <taxon>Agaricomycotina</taxon>
        <taxon>Agaricomycetes</taxon>
        <taxon>Polyporales</taxon>
        <taxon>Sparassidaceae</taxon>
        <taxon>Sparassis</taxon>
    </lineage>
</organism>
<dbReference type="EMBL" id="BFAD01000011">
    <property type="protein sequence ID" value="GBE87583.1"/>
    <property type="molecule type" value="Genomic_DNA"/>
</dbReference>
<feature type="region of interest" description="Disordered" evidence="10">
    <location>
        <begin position="52"/>
        <end position="71"/>
    </location>
</feature>
<keyword evidence="9" id="KW-0539">Nucleus</keyword>
<keyword evidence="6" id="KW-0813">Transport</keyword>
<dbReference type="PANTHER" id="PTHR13403">
    <property type="entry name" value="SNURPORTIN1 RNUT1 PROTEIN RNA, U TRANSPORTER 1"/>
    <property type="match status" value="1"/>
</dbReference>
<gene>
    <name evidence="12" type="ORF">SCP_1102600</name>
</gene>
<dbReference type="Gene3D" id="3.30.470.30">
    <property type="entry name" value="DNA ligase/mRNA capping enzyme"/>
    <property type="match status" value="1"/>
</dbReference>
<dbReference type="GeneID" id="38784500"/>
<feature type="compositionally biased region" description="Polar residues" evidence="10">
    <location>
        <begin position="140"/>
        <end position="151"/>
    </location>
</feature>
<evidence type="ECO:0000256" key="5">
    <source>
        <dbReference type="ARBA" id="ARBA00016034"/>
    </source>
</evidence>
<name>A0A401GZI7_9APHY</name>
<evidence type="ECO:0000256" key="1">
    <source>
        <dbReference type="ARBA" id="ARBA00003975"/>
    </source>
</evidence>
<dbReference type="InterPro" id="IPR017336">
    <property type="entry name" value="Snurportin-1"/>
</dbReference>
<dbReference type="STRING" id="139825.A0A401GZI7"/>
<proteinExistence type="inferred from homology"/>
<evidence type="ECO:0000256" key="2">
    <source>
        <dbReference type="ARBA" id="ARBA00004123"/>
    </source>
</evidence>
<feature type="compositionally biased region" description="Acidic residues" evidence="10">
    <location>
        <begin position="59"/>
        <end position="68"/>
    </location>
</feature>
<feature type="compositionally biased region" description="Polar residues" evidence="10">
    <location>
        <begin position="108"/>
        <end position="124"/>
    </location>
</feature>
<feature type="compositionally biased region" description="Basic and acidic residues" evidence="10">
    <location>
        <begin position="17"/>
        <end position="44"/>
    </location>
</feature>
<sequence length="471" mass="51235">MFHDRKASYKTPPATVRDAHTSQEQRRNKALEEQKRRRAQRVDATRQLDFFADMNLGPSDDEVDEDGALDGPEVLRSGVASFTSMLPSDSTVLTANDAGAVTKEHTFSSESAISPLQASNVQTTGKKRGKNKRKAKARHSNTAAGSGSNKARITKPSRWADKCMYAELLEMVEGFDQATLGHDGIPEDIETSWVAVTPVPVGKRCLAVTHQAAGIAGVVPNTTLRSRVLGKPLMKPFPSPLPPQTVLDCILDENWKDTGILHVLDVLQWKGQDVGECETPFRFWWRDTRLSELPSFPPPPSASEPQAEQQQPPYQFPYPATFVPIPYHTNTTLLYLANTLIPLTRASRYVPVSTPIPSRASVVAGTMDLGGAGAVSPLIQLHAASAEVKSDGLLLYVAQATYEPGTSPLSSWVPLRAYSQDTRYAGADTGEMVSADAGMVDSPLDLFERLIRRRLAAGHADGFDVTMDVGS</sequence>
<dbReference type="OrthoDB" id="10003593at2759"/>
<dbReference type="GO" id="GO:0005634">
    <property type="term" value="C:nucleus"/>
    <property type="evidence" value="ECO:0007669"/>
    <property type="project" value="UniProtKB-SubCell"/>
</dbReference>
<comment type="subcellular location">
    <subcellularLocation>
        <location evidence="3">Cytoplasm</location>
    </subcellularLocation>
    <subcellularLocation>
        <location evidence="2">Nucleus</location>
    </subcellularLocation>
</comment>
<evidence type="ECO:0000256" key="10">
    <source>
        <dbReference type="SAM" id="MobiDB-lite"/>
    </source>
</evidence>
<feature type="compositionally biased region" description="Basic residues" evidence="10">
    <location>
        <begin position="125"/>
        <end position="139"/>
    </location>
</feature>
<dbReference type="Pfam" id="PF21974">
    <property type="entry name" value="SPN1_m3Gcap_bd"/>
    <property type="match status" value="1"/>
</dbReference>
<dbReference type="InterPro" id="IPR047857">
    <property type="entry name" value="Snurportin1_C"/>
</dbReference>
<feature type="region of interest" description="Disordered" evidence="10">
    <location>
        <begin position="1"/>
        <end position="44"/>
    </location>
</feature>
<dbReference type="GO" id="GO:0061015">
    <property type="term" value="P:snRNA import into nucleus"/>
    <property type="evidence" value="ECO:0007669"/>
    <property type="project" value="InterPro"/>
</dbReference>
<comment type="caution">
    <text evidence="12">The sequence shown here is derived from an EMBL/GenBank/DDBJ whole genome shotgun (WGS) entry which is preliminary data.</text>
</comment>
<feature type="domain" description="Snurportin-1 m3G cap-binding" evidence="11">
    <location>
        <begin position="185"/>
        <end position="296"/>
    </location>
</feature>
<evidence type="ECO:0000256" key="9">
    <source>
        <dbReference type="ARBA" id="ARBA00023242"/>
    </source>
</evidence>
<protein>
    <recommendedName>
        <fullName evidence="5">Snurportin-1</fullName>
    </recommendedName>
</protein>
<keyword evidence="13" id="KW-1185">Reference proteome</keyword>
<evidence type="ECO:0000259" key="11">
    <source>
        <dbReference type="Pfam" id="PF21974"/>
    </source>
</evidence>
<dbReference type="RefSeq" id="XP_027618496.1">
    <property type="nucleotide sequence ID" value="XM_027762695.1"/>
</dbReference>
<evidence type="ECO:0000256" key="8">
    <source>
        <dbReference type="ARBA" id="ARBA00022884"/>
    </source>
</evidence>
<dbReference type="PANTHER" id="PTHR13403:SF6">
    <property type="entry name" value="SNURPORTIN-1"/>
    <property type="match status" value="1"/>
</dbReference>
<dbReference type="GO" id="GO:0005737">
    <property type="term" value="C:cytoplasm"/>
    <property type="evidence" value="ECO:0007669"/>
    <property type="project" value="UniProtKB-SubCell"/>
</dbReference>
<accession>A0A401GZI7</accession>
<evidence type="ECO:0000256" key="4">
    <source>
        <dbReference type="ARBA" id="ARBA00007540"/>
    </source>
</evidence>
<dbReference type="AlphaFoldDB" id="A0A401GZI7"/>
<comment type="similarity">
    <text evidence="4">Belongs to the snurportin family.</text>
</comment>
<evidence type="ECO:0000256" key="7">
    <source>
        <dbReference type="ARBA" id="ARBA00022490"/>
    </source>
</evidence>
<dbReference type="GO" id="GO:0003723">
    <property type="term" value="F:RNA binding"/>
    <property type="evidence" value="ECO:0007669"/>
    <property type="project" value="UniProtKB-KW"/>
</dbReference>
<feature type="region of interest" description="Disordered" evidence="10">
    <location>
        <begin position="106"/>
        <end position="153"/>
    </location>
</feature>
<evidence type="ECO:0000256" key="6">
    <source>
        <dbReference type="ARBA" id="ARBA00022448"/>
    </source>
</evidence>
<reference evidence="12 13" key="1">
    <citation type="journal article" date="2018" name="Sci. Rep.">
        <title>Genome sequence of the cauliflower mushroom Sparassis crispa (Hanabiratake) and its association with beneficial usage.</title>
        <authorList>
            <person name="Kiyama R."/>
            <person name="Furutani Y."/>
            <person name="Kawaguchi K."/>
            <person name="Nakanishi T."/>
        </authorList>
    </citation>
    <scope>NUCLEOTIDE SEQUENCE [LARGE SCALE GENOMIC DNA]</scope>
</reference>
<evidence type="ECO:0000313" key="12">
    <source>
        <dbReference type="EMBL" id="GBE87583.1"/>
    </source>
</evidence>